<protein>
    <submittedName>
        <fullName evidence="2">6027_t:CDS:1</fullName>
    </submittedName>
</protein>
<dbReference type="EMBL" id="CAJVPZ010065058">
    <property type="protein sequence ID" value="CAG8794898.1"/>
    <property type="molecule type" value="Genomic_DNA"/>
</dbReference>
<dbReference type="AlphaFoldDB" id="A0A9N9JT54"/>
<keyword evidence="3" id="KW-1185">Reference proteome</keyword>
<accession>A0A9N9JT54</accession>
<feature type="compositionally biased region" description="Polar residues" evidence="1">
    <location>
        <begin position="18"/>
        <end position="40"/>
    </location>
</feature>
<feature type="region of interest" description="Disordered" evidence="1">
    <location>
        <begin position="17"/>
        <end position="40"/>
    </location>
</feature>
<feature type="non-terminal residue" evidence="2">
    <location>
        <position position="1"/>
    </location>
</feature>
<evidence type="ECO:0000313" key="2">
    <source>
        <dbReference type="EMBL" id="CAG8794898.1"/>
    </source>
</evidence>
<comment type="caution">
    <text evidence="2">The sequence shown here is derived from an EMBL/GenBank/DDBJ whole genome shotgun (WGS) entry which is preliminary data.</text>
</comment>
<proteinExistence type="predicted"/>
<name>A0A9N9JT54_9GLOM</name>
<sequence length="40" mass="4640">FNLAFIGNNNLFIEEQSKTSNNRAQRWTSGNHDYNPTNLI</sequence>
<feature type="non-terminal residue" evidence="2">
    <location>
        <position position="40"/>
    </location>
</feature>
<evidence type="ECO:0000313" key="3">
    <source>
        <dbReference type="Proteomes" id="UP000789396"/>
    </source>
</evidence>
<evidence type="ECO:0000256" key="1">
    <source>
        <dbReference type="SAM" id="MobiDB-lite"/>
    </source>
</evidence>
<gene>
    <name evidence="2" type="ORF">RFULGI_LOCUS17123</name>
</gene>
<reference evidence="2" key="1">
    <citation type="submission" date="2021-06" db="EMBL/GenBank/DDBJ databases">
        <authorList>
            <person name="Kallberg Y."/>
            <person name="Tangrot J."/>
            <person name="Rosling A."/>
        </authorList>
    </citation>
    <scope>NUCLEOTIDE SEQUENCE</scope>
    <source>
        <strain evidence="2">IN212</strain>
    </source>
</reference>
<organism evidence="2 3">
    <name type="scientific">Racocetra fulgida</name>
    <dbReference type="NCBI Taxonomy" id="60492"/>
    <lineage>
        <taxon>Eukaryota</taxon>
        <taxon>Fungi</taxon>
        <taxon>Fungi incertae sedis</taxon>
        <taxon>Mucoromycota</taxon>
        <taxon>Glomeromycotina</taxon>
        <taxon>Glomeromycetes</taxon>
        <taxon>Diversisporales</taxon>
        <taxon>Gigasporaceae</taxon>
        <taxon>Racocetra</taxon>
    </lineage>
</organism>
<dbReference type="Proteomes" id="UP000789396">
    <property type="component" value="Unassembled WGS sequence"/>
</dbReference>
<dbReference type="OrthoDB" id="2476320at2759"/>